<dbReference type="InterPro" id="IPR012959">
    <property type="entry name" value="CPL_dom"/>
</dbReference>
<accession>A0ABD3PW48</accession>
<dbReference type="InterPro" id="IPR011989">
    <property type="entry name" value="ARM-like"/>
</dbReference>
<protein>
    <recommendedName>
        <fullName evidence="5">PUM-HD domain-containing protein</fullName>
    </recommendedName>
</protein>
<evidence type="ECO:0000256" key="4">
    <source>
        <dbReference type="SAM" id="MobiDB-lite"/>
    </source>
</evidence>
<dbReference type="PANTHER" id="PTHR13389:SF0">
    <property type="entry name" value="PUMILIO HOMOLOG 3"/>
    <property type="match status" value="1"/>
</dbReference>
<feature type="compositionally biased region" description="Basic and acidic residues" evidence="4">
    <location>
        <begin position="1"/>
        <end position="10"/>
    </location>
</feature>
<evidence type="ECO:0000259" key="5">
    <source>
        <dbReference type="PROSITE" id="PS50303"/>
    </source>
</evidence>
<reference evidence="6 7" key="1">
    <citation type="submission" date="2024-10" db="EMBL/GenBank/DDBJ databases">
        <title>Updated reference genomes for cyclostephanoid diatoms.</title>
        <authorList>
            <person name="Roberts W.R."/>
            <person name="Alverson A.J."/>
        </authorList>
    </citation>
    <scope>NUCLEOTIDE SEQUENCE [LARGE SCALE GENOMIC DNA]</scope>
    <source>
        <strain evidence="6 7">AJA010-31</strain>
    </source>
</reference>
<keyword evidence="7" id="KW-1185">Reference proteome</keyword>
<evidence type="ECO:0000256" key="3">
    <source>
        <dbReference type="PROSITE-ProRule" id="PRU00317"/>
    </source>
</evidence>
<sequence>MAAKSIEKKKPTGGKPTNKPKDKFDKKRKHHQEKDPSPANKKRALKAERQSHRRHASTVRPAKEIWSNLRIKTNDSATNSKLCTDLYDMLKGKLMEVAMQHDASRMVQAILQFGSREERLETVRELCANDKEQNVNLAELCKIQYAHFVVLKMIKYCGRDDECVRLIVKNLKKQMTKLVVHSVGSRVVELLFATFSAKAVAPLKLELYGPQYALFASVNPSDAKDGKNNAPTLPTLASFVKNNPDKREPTVVHLQSIIQKGLDKSLTGFSYFHSLLFDYVSVASPNDIRDFLTPALSEHSLHLISTRAGTKVVCECAAYGTVKERKKILKCFKGYTRSSLLHRDAYLAILRLVDVMDDTVLVNKMLLAELHHAKPAEDGEGGNEEEESSPILDLILSDTGSKLFLLLLISKDELVSSEDGKNSNRWLKNFDPYEIEILHRIPCVMENEESVPTSKKEEDTRRQELLVYLKELLVGASIKHTEELMRSKAGSKILLEVCEQFPSEELFSAIVEACADSIELKSSGEGGDKYLTILEDPIGHLTLKHLFLAESKRDVEEDSESLAKAFYSKFEDQMGGIASTNRGAFVLSALIQVPSVKKDVKNALKGSKKDITKLAKSSAGAKVLLDALNAKK</sequence>
<dbReference type="AlphaFoldDB" id="A0ABD3PW48"/>
<feature type="repeat" description="Pumilio" evidence="3">
    <location>
        <begin position="88"/>
        <end position="125"/>
    </location>
</feature>
<dbReference type="PROSITE" id="PS50303">
    <property type="entry name" value="PUM_HD"/>
    <property type="match status" value="1"/>
</dbReference>
<dbReference type="Gene3D" id="1.25.10.10">
    <property type="entry name" value="Leucine-rich Repeat Variant"/>
    <property type="match status" value="2"/>
</dbReference>
<dbReference type="GO" id="GO:0003723">
    <property type="term" value="F:RNA binding"/>
    <property type="evidence" value="ECO:0007669"/>
    <property type="project" value="UniProtKB-KW"/>
</dbReference>
<proteinExistence type="predicted"/>
<organism evidence="6 7">
    <name type="scientific">Cyclotella atomus</name>
    <dbReference type="NCBI Taxonomy" id="382360"/>
    <lineage>
        <taxon>Eukaryota</taxon>
        <taxon>Sar</taxon>
        <taxon>Stramenopiles</taxon>
        <taxon>Ochrophyta</taxon>
        <taxon>Bacillariophyta</taxon>
        <taxon>Coscinodiscophyceae</taxon>
        <taxon>Thalassiosirophycidae</taxon>
        <taxon>Stephanodiscales</taxon>
        <taxon>Stephanodiscaceae</taxon>
        <taxon>Cyclotella</taxon>
    </lineage>
</organism>
<feature type="domain" description="PUM-HD" evidence="5">
    <location>
        <begin position="65"/>
        <end position="465"/>
    </location>
</feature>
<keyword evidence="1" id="KW-0677">Repeat</keyword>
<dbReference type="PROSITE" id="PS50302">
    <property type="entry name" value="PUM"/>
    <property type="match status" value="1"/>
</dbReference>
<evidence type="ECO:0000256" key="1">
    <source>
        <dbReference type="ARBA" id="ARBA00022737"/>
    </source>
</evidence>
<evidence type="ECO:0000256" key="2">
    <source>
        <dbReference type="ARBA" id="ARBA00022884"/>
    </source>
</evidence>
<gene>
    <name evidence="6" type="ORF">ACHAWO_009466</name>
</gene>
<dbReference type="PANTHER" id="PTHR13389">
    <property type="entry name" value="PUMILIO HOMOLOG 3"/>
    <property type="match status" value="1"/>
</dbReference>
<dbReference type="SMART" id="SM00025">
    <property type="entry name" value="Pumilio"/>
    <property type="match status" value="5"/>
</dbReference>
<dbReference type="InterPro" id="IPR001313">
    <property type="entry name" value="Pumilio_RNA-bd_rpt"/>
</dbReference>
<dbReference type="InterPro" id="IPR040059">
    <property type="entry name" value="PUM3"/>
</dbReference>
<comment type="caution">
    <text evidence="6">The sequence shown here is derived from an EMBL/GenBank/DDBJ whole genome shotgun (WGS) entry which is preliminary data.</text>
</comment>
<name>A0ABD3PW48_9STRA</name>
<evidence type="ECO:0000313" key="7">
    <source>
        <dbReference type="Proteomes" id="UP001530400"/>
    </source>
</evidence>
<dbReference type="EMBL" id="JALLPJ020000443">
    <property type="protein sequence ID" value="KAL3791951.1"/>
    <property type="molecule type" value="Genomic_DNA"/>
</dbReference>
<feature type="region of interest" description="Disordered" evidence="4">
    <location>
        <begin position="1"/>
        <end position="61"/>
    </location>
</feature>
<dbReference type="SUPFAM" id="SSF48371">
    <property type="entry name" value="ARM repeat"/>
    <property type="match status" value="1"/>
</dbReference>
<dbReference type="Pfam" id="PF08144">
    <property type="entry name" value="CPL"/>
    <property type="match status" value="1"/>
</dbReference>
<dbReference type="InterPro" id="IPR033133">
    <property type="entry name" value="PUM-HD"/>
</dbReference>
<dbReference type="Proteomes" id="UP001530400">
    <property type="component" value="Unassembled WGS sequence"/>
</dbReference>
<keyword evidence="2" id="KW-0694">RNA-binding</keyword>
<dbReference type="InterPro" id="IPR016024">
    <property type="entry name" value="ARM-type_fold"/>
</dbReference>
<evidence type="ECO:0000313" key="6">
    <source>
        <dbReference type="EMBL" id="KAL3791951.1"/>
    </source>
</evidence>